<dbReference type="Proteomes" id="UP000766486">
    <property type="component" value="Unassembled WGS sequence"/>
</dbReference>
<evidence type="ECO:0000313" key="2">
    <source>
        <dbReference type="Proteomes" id="UP000766486"/>
    </source>
</evidence>
<reference evidence="1 2" key="1">
    <citation type="submission" date="2019-06" db="EMBL/GenBank/DDBJ databases">
        <authorList>
            <person name="Broberg M."/>
        </authorList>
    </citation>
    <scope>NUCLEOTIDE SEQUENCE [LARGE SCALE GENOMIC DNA]</scope>
</reference>
<sequence>MAFSVILNIATTSAGKTLSETRSKASSIKKTGSGIDSLSTDADLIIMTKCRGELSRARGDLGYLSCKTPSTEKLIQPSVSFELLDQGTTGSEAGPITITGEVSKITEASSRDSSSAAKPTVNDTSSKGGRVVEIYLGLASCILAIAFMEVQEESILKQ</sequence>
<protein>
    <submittedName>
        <fullName evidence="1">Uncharacterized protein</fullName>
    </submittedName>
</protein>
<accession>A0ABY6U454</accession>
<organism evidence="1 2">
    <name type="scientific">Bionectria ochroleuca</name>
    <name type="common">Gliocladium roseum</name>
    <dbReference type="NCBI Taxonomy" id="29856"/>
    <lineage>
        <taxon>Eukaryota</taxon>
        <taxon>Fungi</taxon>
        <taxon>Dikarya</taxon>
        <taxon>Ascomycota</taxon>
        <taxon>Pezizomycotina</taxon>
        <taxon>Sordariomycetes</taxon>
        <taxon>Hypocreomycetidae</taxon>
        <taxon>Hypocreales</taxon>
        <taxon>Bionectriaceae</taxon>
        <taxon>Clonostachys</taxon>
    </lineage>
</organism>
<comment type="caution">
    <text evidence="1">The sequence shown here is derived from an EMBL/GenBank/DDBJ whole genome shotgun (WGS) entry which is preliminary data.</text>
</comment>
<proteinExistence type="predicted"/>
<keyword evidence="2" id="KW-1185">Reference proteome</keyword>
<name>A0ABY6U454_BIOOC</name>
<gene>
    <name evidence="1" type="ORF">CLO192961_LOCUS154665</name>
</gene>
<evidence type="ECO:0000313" key="1">
    <source>
        <dbReference type="EMBL" id="VUC24932.1"/>
    </source>
</evidence>
<dbReference type="EMBL" id="CABFNS010000729">
    <property type="protein sequence ID" value="VUC24932.1"/>
    <property type="molecule type" value="Genomic_DNA"/>
</dbReference>